<proteinExistence type="predicted"/>
<evidence type="ECO:0000313" key="3">
    <source>
        <dbReference type="Proteomes" id="UP000800035"/>
    </source>
</evidence>
<gene>
    <name evidence="2" type="ORF">CC80DRAFT_426743</name>
</gene>
<protein>
    <recommendedName>
        <fullName evidence="1">DUF7580 domain-containing protein</fullName>
    </recommendedName>
</protein>
<feature type="domain" description="DUF7580" evidence="1">
    <location>
        <begin position="45"/>
        <end position="233"/>
    </location>
</feature>
<reference evidence="2" key="1">
    <citation type="journal article" date="2020" name="Stud. Mycol.">
        <title>101 Dothideomycetes genomes: a test case for predicting lifestyles and emergence of pathogens.</title>
        <authorList>
            <person name="Haridas S."/>
            <person name="Albert R."/>
            <person name="Binder M."/>
            <person name="Bloem J."/>
            <person name="Labutti K."/>
            <person name="Salamov A."/>
            <person name="Andreopoulos B."/>
            <person name="Baker S."/>
            <person name="Barry K."/>
            <person name="Bills G."/>
            <person name="Bluhm B."/>
            <person name="Cannon C."/>
            <person name="Castanera R."/>
            <person name="Culley D."/>
            <person name="Daum C."/>
            <person name="Ezra D."/>
            <person name="Gonzalez J."/>
            <person name="Henrissat B."/>
            <person name="Kuo A."/>
            <person name="Liang C."/>
            <person name="Lipzen A."/>
            <person name="Lutzoni F."/>
            <person name="Magnuson J."/>
            <person name="Mondo S."/>
            <person name="Nolan M."/>
            <person name="Ohm R."/>
            <person name="Pangilinan J."/>
            <person name="Park H.-J."/>
            <person name="Ramirez L."/>
            <person name="Alfaro M."/>
            <person name="Sun H."/>
            <person name="Tritt A."/>
            <person name="Yoshinaga Y."/>
            <person name="Zwiers L.-H."/>
            <person name="Turgeon B."/>
            <person name="Goodwin S."/>
            <person name="Spatafora J."/>
            <person name="Crous P."/>
            <person name="Grigoriev I."/>
        </authorList>
    </citation>
    <scope>NUCLEOTIDE SEQUENCE</scope>
    <source>
        <strain evidence="2">CBS 675.92</strain>
    </source>
</reference>
<keyword evidence="3" id="KW-1185">Reference proteome</keyword>
<evidence type="ECO:0000313" key="2">
    <source>
        <dbReference type="EMBL" id="KAF1950557.1"/>
    </source>
</evidence>
<dbReference type="EMBL" id="ML977025">
    <property type="protein sequence ID" value="KAF1950557.1"/>
    <property type="molecule type" value="Genomic_DNA"/>
</dbReference>
<dbReference type="AlphaFoldDB" id="A0A6A5TNP9"/>
<dbReference type="Pfam" id="PF24476">
    <property type="entry name" value="DUF7580"/>
    <property type="match status" value="1"/>
</dbReference>
<dbReference type="OrthoDB" id="3565018at2759"/>
<accession>A0A6A5TNP9</accession>
<dbReference type="InterPro" id="IPR056002">
    <property type="entry name" value="DUF7580"/>
</dbReference>
<sequence>MSVAPRIEVEAIADPTVELCQLLCDLDCSTCMGVIGHDDEEYHLHPFRKRKEPSQDSTLTLGFILSRDFEGSLSRRQRYFIALLLASSVAQLQFTPWLRMGLTKEDVMFFSADGHHDIAFSEPFIRQGFCEQDTSVINEAKECNFFSLGILLLELCFGKRLEDHPVRRNYPAGDAESKQAFDLMAAIQWSRSVSDEGGDDYATAVRWCFTGAGDASKNWRTEIIKNVVRPLEMCQEHFRTASSA</sequence>
<dbReference type="PANTHER" id="PTHR35186:SF4">
    <property type="entry name" value="PRION-INHIBITION AND PROPAGATION HELO DOMAIN-CONTAINING PROTEIN"/>
    <property type="match status" value="1"/>
</dbReference>
<name>A0A6A5TNP9_9PLEO</name>
<dbReference type="PANTHER" id="PTHR35186">
    <property type="entry name" value="ANK_REP_REGION DOMAIN-CONTAINING PROTEIN"/>
    <property type="match status" value="1"/>
</dbReference>
<dbReference type="Proteomes" id="UP000800035">
    <property type="component" value="Unassembled WGS sequence"/>
</dbReference>
<evidence type="ECO:0000259" key="1">
    <source>
        <dbReference type="Pfam" id="PF24476"/>
    </source>
</evidence>
<organism evidence="2 3">
    <name type="scientific">Byssothecium circinans</name>
    <dbReference type="NCBI Taxonomy" id="147558"/>
    <lineage>
        <taxon>Eukaryota</taxon>
        <taxon>Fungi</taxon>
        <taxon>Dikarya</taxon>
        <taxon>Ascomycota</taxon>
        <taxon>Pezizomycotina</taxon>
        <taxon>Dothideomycetes</taxon>
        <taxon>Pleosporomycetidae</taxon>
        <taxon>Pleosporales</taxon>
        <taxon>Massarineae</taxon>
        <taxon>Massarinaceae</taxon>
        <taxon>Byssothecium</taxon>
    </lineage>
</organism>